<gene>
    <name evidence="1" type="ORF">SAMN04488511_10915</name>
</gene>
<sequence length="196" mass="21505">MANGQIVANNAPNALNSMKKSLTLILISISIITVFSCKKKQIIVPEPTLPEISSSGLNTFGFMFAKEVWTQNLLVSTLSANYGMQGDGVKLNLLCRRKSPQNLKTSDTFNLKYTNPDVTLGTHELSDTNCKIEVETISADNRTREYALAGKGSITFIRWDLKNRIGSGTFSFTVKEITTGETVAITEGRFDMVLGN</sequence>
<evidence type="ECO:0000313" key="1">
    <source>
        <dbReference type="EMBL" id="SFA50211.1"/>
    </source>
</evidence>
<keyword evidence="2" id="KW-1185">Reference proteome</keyword>
<name>A0A1I0TEL0_9SPHI</name>
<protein>
    <submittedName>
        <fullName evidence="1">Uncharacterized protein</fullName>
    </submittedName>
</protein>
<reference evidence="2" key="1">
    <citation type="submission" date="2016-10" db="EMBL/GenBank/DDBJ databases">
        <authorList>
            <person name="Varghese N."/>
            <person name="Submissions S."/>
        </authorList>
    </citation>
    <scope>NUCLEOTIDE SEQUENCE [LARGE SCALE GENOMIC DNA]</scope>
    <source>
        <strain evidence="2">DSM 18130</strain>
    </source>
</reference>
<proteinExistence type="predicted"/>
<dbReference type="Proteomes" id="UP000198836">
    <property type="component" value="Unassembled WGS sequence"/>
</dbReference>
<evidence type="ECO:0000313" key="2">
    <source>
        <dbReference type="Proteomes" id="UP000198836"/>
    </source>
</evidence>
<organism evidence="1 2">
    <name type="scientific">Pedobacter suwonensis</name>
    <dbReference type="NCBI Taxonomy" id="332999"/>
    <lineage>
        <taxon>Bacteria</taxon>
        <taxon>Pseudomonadati</taxon>
        <taxon>Bacteroidota</taxon>
        <taxon>Sphingobacteriia</taxon>
        <taxon>Sphingobacteriales</taxon>
        <taxon>Sphingobacteriaceae</taxon>
        <taxon>Pedobacter</taxon>
    </lineage>
</organism>
<dbReference type="EMBL" id="FOJM01000009">
    <property type="protein sequence ID" value="SFA50211.1"/>
    <property type="molecule type" value="Genomic_DNA"/>
</dbReference>
<accession>A0A1I0TEL0</accession>
<dbReference type="AlphaFoldDB" id="A0A1I0TEL0"/>